<evidence type="ECO:0000313" key="6">
    <source>
        <dbReference type="Proteomes" id="UP000825179"/>
    </source>
</evidence>
<dbReference type="PANTHER" id="PTHR30337">
    <property type="entry name" value="COMPONENT OF ATP-DEPENDENT DSDNA EXONUCLEASE"/>
    <property type="match status" value="1"/>
</dbReference>
<reference evidence="4 6" key="2">
    <citation type="journal article" date="2020" name="Extremophiles">
        <title>Genomic analysis of Caldalkalibacillus thermarum TA2.A1 reveals aerobic alkaliphilic metabolism and evolutionary hallmarks linking alkaliphilic bacteria and plant life.</title>
        <authorList>
            <person name="de Jong S.I."/>
            <person name="van den Broek M.A."/>
            <person name="Merkel A.Y."/>
            <person name="de la Torre Cortes P."/>
            <person name="Kalamorz F."/>
            <person name="Cook G.M."/>
            <person name="van Loosdrecht M.C.M."/>
            <person name="McMillan D.G.G."/>
        </authorList>
    </citation>
    <scope>NUCLEOTIDE SEQUENCE [LARGE SCALE GENOMIC DNA]</scope>
    <source>
        <strain evidence="4 6">TA2.A1</strain>
    </source>
</reference>
<keyword evidence="6" id="KW-1185">Reference proteome</keyword>
<proteinExistence type="predicted"/>
<dbReference type="RefSeq" id="WP_007504334.1">
    <property type="nucleotide sequence ID" value="NZ_AFCE01000127.1"/>
</dbReference>
<organism evidence="3 5">
    <name type="scientific">Caldalkalibacillus thermarum (strain TA2.A1)</name>
    <dbReference type="NCBI Taxonomy" id="986075"/>
    <lineage>
        <taxon>Bacteria</taxon>
        <taxon>Bacillati</taxon>
        <taxon>Bacillota</taxon>
        <taxon>Bacilli</taxon>
        <taxon>Bacillales</taxon>
        <taxon>Bacillaceae</taxon>
        <taxon>Caldalkalibacillus</taxon>
    </lineage>
</organism>
<dbReference type="EMBL" id="CP082237">
    <property type="protein sequence ID" value="QZT34906.1"/>
    <property type="molecule type" value="Genomic_DNA"/>
</dbReference>
<dbReference type="eggNOG" id="COG0420">
    <property type="taxonomic scope" value="Bacteria"/>
</dbReference>
<dbReference type="GO" id="GO:0004527">
    <property type="term" value="F:exonuclease activity"/>
    <property type="evidence" value="ECO:0007669"/>
    <property type="project" value="UniProtKB-KW"/>
</dbReference>
<evidence type="ECO:0000313" key="5">
    <source>
        <dbReference type="Proteomes" id="UP000010716"/>
    </source>
</evidence>
<reference evidence="3 5" key="1">
    <citation type="journal article" date="2011" name="J. Bacteriol.">
        <title>Draft genome sequence of the thermoalkaliphilic Caldalkalibacillus thermarum strain TA2.A1.</title>
        <authorList>
            <person name="Kalamorz F."/>
            <person name="Keis S."/>
            <person name="McMillan D.G."/>
            <person name="Olsson K."/>
            <person name="Stanton J.A."/>
            <person name="Stockwell P."/>
            <person name="Black M.A."/>
            <person name="Klingeman D.M."/>
            <person name="Land M.L."/>
            <person name="Han C.S."/>
            <person name="Martin S.L."/>
            <person name="Becher S.A."/>
            <person name="Peddie C.J."/>
            <person name="Morgan H.W."/>
            <person name="Matthies D."/>
            <person name="Preiss L."/>
            <person name="Meier T."/>
            <person name="Brown S.D."/>
            <person name="Cook G.M."/>
        </authorList>
    </citation>
    <scope>NUCLEOTIDE SEQUENCE [LARGE SCALE GENOMIC DNA]</scope>
    <source>
        <strain evidence="3 5">TA2.A1</strain>
    </source>
</reference>
<dbReference type="SUPFAM" id="SSF56300">
    <property type="entry name" value="Metallo-dependent phosphatases"/>
    <property type="match status" value="1"/>
</dbReference>
<gene>
    <name evidence="3" type="ORF">CathTA2_1409</name>
    <name evidence="4" type="ORF">HUR95_06560</name>
</gene>
<dbReference type="InterPro" id="IPR014576">
    <property type="entry name" value="Pesterase_YhaO"/>
</dbReference>
<dbReference type="PIRSF" id="PIRSF033091">
    <property type="entry name" value="Pesterase_YhaO"/>
    <property type="match status" value="1"/>
</dbReference>
<evidence type="ECO:0000313" key="4">
    <source>
        <dbReference type="EMBL" id="QZT34906.1"/>
    </source>
</evidence>
<keyword evidence="4" id="KW-0269">Exonuclease</keyword>
<dbReference type="Gene3D" id="3.60.21.10">
    <property type="match status" value="1"/>
</dbReference>
<dbReference type="KEGG" id="cthu:HUR95_06560"/>
<keyword evidence="4" id="KW-0540">Nuclease</keyword>
<protein>
    <submittedName>
        <fullName evidence="4">DNA repair exonuclease</fullName>
    </submittedName>
    <submittedName>
        <fullName evidence="3">Metallophosphoesterase</fullName>
    </submittedName>
</protein>
<dbReference type="CDD" id="cd00840">
    <property type="entry name" value="MPP_Mre11_N"/>
    <property type="match status" value="1"/>
</dbReference>
<dbReference type="PANTHER" id="PTHR30337:SF7">
    <property type="entry name" value="PHOSPHOESTERASE"/>
    <property type="match status" value="1"/>
</dbReference>
<dbReference type="Proteomes" id="UP000825179">
    <property type="component" value="Chromosome"/>
</dbReference>
<keyword evidence="1" id="KW-0378">Hydrolase</keyword>
<dbReference type="InterPro" id="IPR004843">
    <property type="entry name" value="Calcineurin-like_PHP"/>
</dbReference>
<evidence type="ECO:0000313" key="3">
    <source>
        <dbReference type="EMBL" id="EGL83069.1"/>
    </source>
</evidence>
<dbReference type="InterPro" id="IPR041796">
    <property type="entry name" value="Mre11_N"/>
</dbReference>
<dbReference type="AlphaFoldDB" id="F5L6F9"/>
<dbReference type="Pfam" id="PF00149">
    <property type="entry name" value="Metallophos"/>
    <property type="match status" value="1"/>
</dbReference>
<feature type="domain" description="Calcineurin-like phosphoesterase" evidence="2">
    <location>
        <begin position="3"/>
        <end position="201"/>
    </location>
</feature>
<reference evidence="4" key="3">
    <citation type="submission" date="2021-08" db="EMBL/GenBank/DDBJ databases">
        <authorList>
            <person name="de Jong S."/>
            <person name="van den Broek M."/>
            <person name="Merkel A."/>
            <person name="de la Torre Cortes P."/>
            <person name="Kalamorz F."/>
            <person name="Cook G."/>
            <person name="van Loosdrecht M."/>
            <person name="McMillan D."/>
        </authorList>
    </citation>
    <scope>NUCLEOTIDE SEQUENCE</scope>
    <source>
        <strain evidence="4">TA2.A1</strain>
    </source>
</reference>
<sequence length="421" mass="48159">MTLKFIHSADLHLGSPFKGLVHLPEEIYLKIKDSIFLAFESLVHVAIQEDVDFILIAGDIFDSSNPSVQAQLRFKRGLEKLAAEEIRVFIVHGNHDPVHGRYQAFNWPDNVHVFSAEEVQRIPYYKGGQLAAAIYGISYGTARVTDNLARRFGRQAEEPFAIGLLHTNCDGVEEHEPYAPCSKQDLLRAGMDYWALGHVHTRQIIHEDPYIVYPGNLQGRHIREQGERGFYVVEVDEDKRVTLHFCAASAICWEEHELDLSGAGHLEDVEARLAALRERLRNRPGMEMCLCRVNGTGTTPLAEVLSSAAVREELLAEWRQSEPFHERVVWPESFQFRGHPLFDRNEWKRSETIYADLLDIVDQYKGNDLRLEALVEEQLKDLFEHHKAKKYLDPLSREEKQALLSEAEQLIFASGRGGRKE</sequence>
<dbReference type="InterPro" id="IPR050535">
    <property type="entry name" value="DNA_Repair-Maintenance_Comp"/>
</dbReference>
<name>F5L6F9_CALTT</name>
<evidence type="ECO:0000256" key="1">
    <source>
        <dbReference type="ARBA" id="ARBA00022801"/>
    </source>
</evidence>
<dbReference type="EMBL" id="AFCE01000127">
    <property type="protein sequence ID" value="EGL83069.1"/>
    <property type="molecule type" value="Genomic_DNA"/>
</dbReference>
<accession>F5L6F9</accession>
<dbReference type="Proteomes" id="UP000010716">
    <property type="component" value="Unassembled WGS sequence"/>
</dbReference>
<evidence type="ECO:0000259" key="2">
    <source>
        <dbReference type="Pfam" id="PF00149"/>
    </source>
</evidence>
<dbReference type="InterPro" id="IPR029052">
    <property type="entry name" value="Metallo-depent_PP-like"/>
</dbReference>
<dbReference type="OrthoDB" id="9773856at2"/>